<reference evidence="1" key="1">
    <citation type="submission" date="2023-07" db="EMBL/GenBank/DDBJ databases">
        <authorList>
            <consortium name="AG Swart"/>
            <person name="Singh M."/>
            <person name="Singh A."/>
            <person name="Seah K."/>
            <person name="Emmerich C."/>
        </authorList>
    </citation>
    <scope>NUCLEOTIDE SEQUENCE</scope>
    <source>
        <strain evidence="1">DP1</strain>
    </source>
</reference>
<comment type="caution">
    <text evidence="1">The sequence shown here is derived from an EMBL/GenBank/DDBJ whole genome shotgun (WGS) entry which is preliminary data.</text>
</comment>
<evidence type="ECO:0000313" key="1">
    <source>
        <dbReference type="EMBL" id="CAI2364750.1"/>
    </source>
</evidence>
<dbReference type="Proteomes" id="UP001295684">
    <property type="component" value="Unassembled WGS sequence"/>
</dbReference>
<sequence>MKGKKLVSFKRSRCQLDKNKLNHSQKTQSNSFIHDLNKSLNNLINMDDKTLKGPLKFDKKCLPIIINRRKFNCEFLVEKNNDLTKQLNQSQKSRRLFSDRMKQSLRRKFRDKMKENKASNNKKINNSLGSLAKKERVFTQCNAPNNKSPMMMYPSLAKNFQSFSKNQCVNTNKEGQNNLQGEYSEVNFGLQDIIGRRNDSRDGIRRTIQDFISHTRSSKQDACSKINLKSFYLGKYQNPHLDNNRTTSYESINVKESKNSKFKGFQKFYQNIKKYSTLCEEPLVSGCCSPNSENLSMENSSSNMARFLPKDSHEDLDKLNFEMATKVKLISRKDILRKSDKSQSMDMQNRKYRRSIRKLKNSREREVIRYHKHKKTGSNFFIDTEDPNLISHGKVTPAQSTPTNKFQEMMPVYPSREVTIKTDGERKVKNIRKSLNLDRSFNPKLNSDYGLVLNTKYGLSNPRFGTNNEPDSSLNDSPLKRWKNHAKSGSQGRIQLLSNIFPS</sequence>
<proteinExistence type="predicted"/>
<accession>A0AAD1U982</accession>
<protein>
    <submittedName>
        <fullName evidence="1">Uncharacterized protein</fullName>
    </submittedName>
</protein>
<evidence type="ECO:0000313" key="2">
    <source>
        <dbReference type="Proteomes" id="UP001295684"/>
    </source>
</evidence>
<name>A0AAD1U982_EUPCR</name>
<gene>
    <name evidence="1" type="ORF">ECRASSUSDP1_LOCUS6096</name>
</gene>
<keyword evidence="2" id="KW-1185">Reference proteome</keyword>
<dbReference type="EMBL" id="CAMPGE010005908">
    <property type="protein sequence ID" value="CAI2364750.1"/>
    <property type="molecule type" value="Genomic_DNA"/>
</dbReference>
<dbReference type="AlphaFoldDB" id="A0AAD1U982"/>
<organism evidence="1 2">
    <name type="scientific">Euplotes crassus</name>
    <dbReference type="NCBI Taxonomy" id="5936"/>
    <lineage>
        <taxon>Eukaryota</taxon>
        <taxon>Sar</taxon>
        <taxon>Alveolata</taxon>
        <taxon>Ciliophora</taxon>
        <taxon>Intramacronucleata</taxon>
        <taxon>Spirotrichea</taxon>
        <taxon>Hypotrichia</taxon>
        <taxon>Euplotida</taxon>
        <taxon>Euplotidae</taxon>
        <taxon>Moneuplotes</taxon>
    </lineage>
</organism>